<proteinExistence type="inferred from homology"/>
<keyword evidence="5" id="KW-0805">Transcription regulation</keyword>
<feature type="compositionally biased region" description="Acidic residues" evidence="14">
    <location>
        <begin position="319"/>
        <end position="332"/>
    </location>
</feature>
<evidence type="ECO:0000256" key="12">
    <source>
        <dbReference type="PROSITE-ProRule" id="PRU00108"/>
    </source>
</evidence>
<dbReference type="InterPro" id="IPR009057">
    <property type="entry name" value="Homeodomain-like_sf"/>
</dbReference>
<feature type="compositionally biased region" description="Polar residues" evidence="14">
    <location>
        <begin position="303"/>
        <end position="316"/>
    </location>
</feature>
<keyword evidence="2" id="KW-0217">Developmental protein</keyword>
<evidence type="ECO:0000256" key="2">
    <source>
        <dbReference type="ARBA" id="ARBA00022473"/>
    </source>
</evidence>
<feature type="compositionally biased region" description="Low complexity" evidence="14">
    <location>
        <begin position="287"/>
        <end position="301"/>
    </location>
</feature>
<evidence type="ECO:0000256" key="4">
    <source>
        <dbReference type="ARBA" id="ARBA00022902"/>
    </source>
</evidence>
<feature type="region of interest" description="Disordered" evidence="14">
    <location>
        <begin position="283"/>
        <end position="332"/>
    </location>
</feature>
<evidence type="ECO:0000313" key="16">
    <source>
        <dbReference type="EMBL" id="GFG36694.1"/>
    </source>
</evidence>
<evidence type="ECO:0000256" key="14">
    <source>
        <dbReference type="SAM" id="MobiDB-lite"/>
    </source>
</evidence>
<dbReference type="InterPro" id="IPR001356">
    <property type="entry name" value="HD"/>
</dbReference>
<feature type="compositionally biased region" description="Pro residues" evidence="14">
    <location>
        <begin position="1"/>
        <end position="11"/>
    </location>
</feature>
<dbReference type="PANTHER" id="PTHR46799">
    <property type="entry name" value="HOMEOBOX PROTEIN UNC-4 HOMOLOG"/>
    <property type="match status" value="1"/>
</dbReference>
<evidence type="ECO:0000256" key="9">
    <source>
        <dbReference type="ARBA" id="ARBA00023242"/>
    </source>
</evidence>
<evidence type="ECO:0000256" key="7">
    <source>
        <dbReference type="ARBA" id="ARBA00023155"/>
    </source>
</evidence>
<keyword evidence="9 12" id="KW-0539">Nucleus</keyword>
<evidence type="ECO:0000256" key="3">
    <source>
        <dbReference type="ARBA" id="ARBA00022782"/>
    </source>
</evidence>
<dbReference type="InParanoid" id="A0A6L2PWU3"/>
<feature type="region of interest" description="Disordered" evidence="14">
    <location>
        <begin position="210"/>
        <end position="242"/>
    </location>
</feature>
<name>A0A6L2PWU3_COPFO</name>
<accession>A0A6L2PWU3</accession>
<dbReference type="GO" id="GO:1990837">
    <property type="term" value="F:sequence-specific double-stranded DNA binding"/>
    <property type="evidence" value="ECO:0007669"/>
    <property type="project" value="TreeGrafter"/>
</dbReference>
<dbReference type="SMART" id="SM00389">
    <property type="entry name" value="HOX"/>
    <property type="match status" value="1"/>
</dbReference>
<feature type="domain" description="Homeobox" evidence="15">
    <location>
        <begin position="152"/>
        <end position="212"/>
    </location>
</feature>
<evidence type="ECO:0000313" key="17">
    <source>
        <dbReference type="Proteomes" id="UP000502823"/>
    </source>
</evidence>
<dbReference type="InterPro" id="IPR017970">
    <property type="entry name" value="Homeobox_CS"/>
</dbReference>
<dbReference type="OrthoDB" id="6159439at2759"/>
<keyword evidence="3" id="KW-0221">Differentiation</keyword>
<feature type="region of interest" description="Disordered" evidence="14">
    <location>
        <begin position="361"/>
        <end position="380"/>
    </location>
</feature>
<keyword evidence="7 12" id="KW-0371">Homeobox</keyword>
<feature type="compositionally biased region" description="Basic and acidic residues" evidence="14">
    <location>
        <begin position="102"/>
        <end position="139"/>
    </location>
</feature>
<feature type="DNA-binding region" description="Homeobox" evidence="12">
    <location>
        <begin position="154"/>
        <end position="213"/>
    </location>
</feature>
<keyword evidence="4" id="KW-0524">Neurogenesis</keyword>
<dbReference type="GO" id="GO:0005634">
    <property type="term" value="C:nucleus"/>
    <property type="evidence" value="ECO:0007669"/>
    <property type="project" value="UniProtKB-SubCell"/>
</dbReference>
<comment type="subcellular location">
    <subcellularLocation>
        <location evidence="1 12 13">Nucleus</location>
    </subcellularLocation>
</comment>
<sequence length="442" mass="49440">MDRHFNPPPPNFATQTPNQTTNNNLGHLFSRMCAAGALVPGAQPCLPAAASISPSLTAFQYALLLQHRYHSYASNGLLHQHKTISQQQQQPPSACFTGIFRPPEDFNDAGRGRSDDRGFRRVERDTDGVLASPEDRQDSESTSGIEDVGGGGKRRRSRTNFNSWQLEELERAFLASHYPDVFMREALAMRLDLKESRVAVWFQNRRAKWRKKEHTKKGPGRPAHNAHPQTCSGEPIPEEELLRKERERREKKLLKSLERQQRKLAAKGIAVDVATLRREWEAKREMTSTTAGTSRAASVSADDSGTTPSPGSQHRQTTNDEDDDTDIDVEDDSTMDKNVHHHSQNLYQEDVNITSDEETNYTSINTNSTSSTTETNKQQSIATTPGCDVIISYGDDSKQTSQDLNSCEGQTSPSRTARPPATKRSNPFSIESLLFHAEEYTD</sequence>
<keyword evidence="8" id="KW-0804">Transcription</keyword>
<dbReference type="GO" id="GO:0007399">
    <property type="term" value="P:nervous system development"/>
    <property type="evidence" value="ECO:0007669"/>
    <property type="project" value="UniProtKB-KW"/>
</dbReference>
<gene>
    <name evidence="16" type="ORF">Cfor_09417</name>
</gene>
<dbReference type="EMBL" id="BLKM01000655">
    <property type="protein sequence ID" value="GFG36694.1"/>
    <property type="molecule type" value="Genomic_DNA"/>
</dbReference>
<feature type="region of interest" description="Disordered" evidence="14">
    <location>
        <begin position="392"/>
        <end position="429"/>
    </location>
</feature>
<reference evidence="17" key="1">
    <citation type="submission" date="2020-01" db="EMBL/GenBank/DDBJ databases">
        <title>Draft genome sequence of the Termite Coptotermes fromosanus.</title>
        <authorList>
            <person name="Itakura S."/>
            <person name="Yosikawa Y."/>
            <person name="Umezawa K."/>
        </authorList>
    </citation>
    <scope>NUCLEOTIDE SEQUENCE [LARGE SCALE GENOMIC DNA]</scope>
</reference>
<evidence type="ECO:0000256" key="10">
    <source>
        <dbReference type="ARBA" id="ARBA00038351"/>
    </source>
</evidence>
<protein>
    <recommendedName>
        <fullName evidence="11">Homeobox protein unc-4</fullName>
    </recommendedName>
</protein>
<dbReference type="PROSITE" id="PS00027">
    <property type="entry name" value="HOMEOBOX_1"/>
    <property type="match status" value="1"/>
</dbReference>
<keyword evidence="6 12" id="KW-0238">DNA-binding</keyword>
<dbReference type="Pfam" id="PF00046">
    <property type="entry name" value="Homeodomain"/>
    <property type="match status" value="1"/>
</dbReference>
<evidence type="ECO:0000256" key="6">
    <source>
        <dbReference type="ARBA" id="ARBA00023125"/>
    </source>
</evidence>
<dbReference type="FunFam" id="1.10.10.60:FF:000057">
    <property type="entry name" value="Short stature homeobox 2"/>
    <property type="match status" value="1"/>
</dbReference>
<feature type="compositionally biased region" description="Low complexity" evidence="14">
    <location>
        <begin position="361"/>
        <end position="376"/>
    </location>
</feature>
<keyword evidence="17" id="KW-1185">Reference proteome</keyword>
<dbReference type="PROSITE" id="PS50071">
    <property type="entry name" value="HOMEOBOX_2"/>
    <property type="match status" value="1"/>
</dbReference>
<dbReference type="SUPFAM" id="SSF46689">
    <property type="entry name" value="Homeodomain-like"/>
    <property type="match status" value="1"/>
</dbReference>
<comment type="similarity">
    <text evidence="10">Belongs to the paired homeobox family. Unc-4 subfamily.</text>
</comment>
<dbReference type="GO" id="GO:0030154">
    <property type="term" value="P:cell differentiation"/>
    <property type="evidence" value="ECO:0007669"/>
    <property type="project" value="UniProtKB-KW"/>
</dbReference>
<feature type="region of interest" description="Disordered" evidence="14">
    <location>
        <begin position="1"/>
        <end position="20"/>
    </location>
</feature>
<evidence type="ECO:0000256" key="13">
    <source>
        <dbReference type="RuleBase" id="RU000682"/>
    </source>
</evidence>
<dbReference type="Proteomes" id="UP000502823">
    <property type="component" value="Unassembled WGS sequence"/>
</dbReference>
<evidence type="ECO:0000256" key="8">
    <source>
        <dbReference type="ARBA" id="ARBA00023163"/>
    </source>
</evidence>
<dbReference type="Gene3D" id="1.10.10.60">
    <property type="entry name" value="Homeodomain-like"/>
    <property type="match status" value="1"/>
</dbReference>
<dbReference type="GO" id="GO:0000981">
    <property type="term" value="F:DNA-binding transcription factor activity, RNA polymerase II-specific"/>
    <property type="evidence" value="ECO:0007669"/>
    <property type="project" value="InterPro"/>
</dbReference>
<dbReference type="AlphaFoldDB" id="A0A6L2PWU3"/>
<evidence type="ECO:0000256" key="1">
    <source>
        <dbReference type="ARBA" id="ARBA00004123"/>
    </source>
</evidence>
<evidence type="ECO:0000259" key="15">
    <source>
        <dbReference type="PROSITE" id="PS50071"/>
    </source>
</evidence>
<evidence type="ECO:0000256" key="5">
    <source>
        <dbReference type="ARBA" id="ARBA00023015"/>
    </source>
</evidence>
<organism evidence="16 17">
    <name type="scientific">Coptotermes formosanus</name>
    <name type="common">Formosan subterranean termite</name>
    <dbReference type="NCBI Taxonomy" id="36987"/>
    <lineage>
        <taxon>Eukaryota</taxon>
        <taxon>Metazoa</taxon>
        <taxon>Ecdysozoa</taxon>
        <taxon>Arthropoda</taxon>
        <taxon>Hexapoda</taxon>
        <taxon>Insecta</taxon>
        <taxon>Pterygota</taxon>
        <taxon>Neoptera</taxon>
        <taxon>Polyneoptera</taxon>
        <taxon>Dictyoptera</taxon>
        <taxon>Blattodea</taxon>
        <taxon>Blattoidea</taxon>
        <taxon>Termitoidae</taxon>
        <taxon>Rhinotermitidae</taxon>
        <taxon>Coptotermes</taxon>
    </lineage>
</organism>
<feature type="compositionally biased region" description="Polar residues" evidence="14">
    <location>
        <begin position="399"/>
        <end position="415"/>
    </location>
</feature>
<evidence type="ECO:0000256" key="11">
    <source>
        <dbReference type="ARBA" id="ARBA00069290"/>
    </source>
</evidence>
<feature type="region of interest" description="Disordered" evidence="14">
    <location>
        <begin position="82"/>
        <end position="157"/>
    </location>
</feature>
<comment type="caution">
    <text evidence="16">The sequence shown here is derived from an EMBL/GenBank/DDBJ whole genome shotgun (WGS) entry which is preliminary data.</text>
</comment>
<feature type="compositionally biased region" description="Basic residues" evidence="14">
    <location>
        <begin position="210"/>
        <end position="219"/>
    </location>
</feature>
<dbReference type="CDD" id="cd00086">
    <property type="entry name" value="homeodomain"/>
    <property type="match status" value="1"/>
</dbReference>
<dbReference type="PANTHER" id="PTHR46799:SF1">
    <property type="entry name" value="HOMEOBOX PROTEIN UNC-4 HOMOLOG"/>
    <property type="match status" value="1"/>
</dbReference>